<keyword evidence="2" id="KW-0378">Hydrolase</keyword>
<dbReference type="Gene3D" id="1.10.3210.10">
    <property type="entry name" value="Hypothetical protein af1432"/>
    <property type="match status" value="1"/>
</dbReference>
<protein>
    <submittedName>
        <fullName evidence="2">Metal-dependent phosphohydrolase</fullName>
    </submittedName>
</protein>
<organism evidence="2 3">
    <name type="scientific">Solidesulfovibrio aerotolerans</name>
    <dbReference type="NCBI Taxonomy" id="295255"/>
    <lineage>
        <taxon>Bacteria</taxon>
        <taxon>Pseudomonadati</taxon>
        <taxon>Thermodesulfobacteriota</taxon>
        <taxon>Desulfovibrionia</taxon>
        <taxon>Desulfovibrionales</taxon>
        <taxon>Desulfovibrionaceae</taxon>
        <taxon>Solidesulfovibrio</taxon>
    </lineage>
</organism>
<comment type="caution">
    <text evidence="2">The sequence shown here is derived from an EMBL/GenBank/DDBJ whole genome shotgun (WGS) entry which is preliminary data.</text>
</comment>
<evidence type="ECO:0000259" key="1">
    <source>
        <dbReference type="Pfam" id="PF01966"/>
    </source>
</evidence>
<dbReference type="OrthoDB" id="9797344at2"/>
<dbReference type="SUPFAM" id="SSF109604">
    <property type="entry name" value="HD-domain/PDEase-like"/>
    <property type="match status" value="1"/>
</dbReference>
<reference evidence="2 3" key="1">
    <citation type="submission" date="2020-01" db="EMBL/GenBank/DDBJ databases">
        <title>Genome sequence of Desulfovibrio aerotolerans DSM 16695(T).</title>
        <authorList>
            <person name="Karnachuk O."/>
            <person name="Avakyan M."/>
            <person name="Mardanov A."/>
            <person name="Kadnikov V."/>
            <person name="Ravin N."/>
        </authorList>
    </citation>
    <scope>NUCLEOTIDE SEQUENCE [LARGE SCALE GENOMIC DNA]</scope>
    <source>
        <strain evidence="2 3">DSM 16695</strain>
    </source>
</reference>
<accession>A0A7C9N064</accession>
<feature type="domain" description="HD" evidence="1">
    <location>
        <begin position="36"/>
        <end position="154"/>
    </location>
</feature>
<dbReference type="EMBL" id="WVUD01000009">
    <property type="protein sequence ID" value="MYL82937.1"/>
    <property type="molecule type" value="Genomic_DNA"/>
</dbReference>
<gene>
    <name evidence="2" type="ORF">GTA51_07285</name>
</gene>
<dbReference type="AlphaFoldDB" id="A0A7C9N064"/>
<evidence type="ECO:0000313" key="2">
    <source>
        <dbReference type="EMBL" id="MYL82937.1"/>
    </source>
</evidence>
<keyword evidence="3" id="KW-1185">Reference proteome</keyword>
<dbReference type="InterPro" id="IPR003607">
    <property type="entry name" value="HD/PDEase_dom"/>
</dbReference>
<dbReference type="GO" id="GO:0016787">
    <property type="term" value="F:hydrolase activity"/>
    <property type="evidence" value="ECO:0007669"/>
    <property type="project" value="UniProtKB-KW"/>
</dbReference>
<dbReference type="InterPro" id="IPR006674">
    <property type="entry name" value="HD_domain"/>
</dbReference>
<proteinExistence type="predicted"/>
<dbReference type="Pfam" id="PF01966">
    <property type="entry name" value="HD"/>
    <property type="match status" value="1"/>
</dbReference>
<evidence type="ECO:0000313" key="3">
    <source>
        <dbReference type="Proteomes" id="UP000482487"/>
    </source>
</evidence>
<dbReference type="CDD" id="cd00077">
    <property type="entry name" value="HDc"/>
    <property type="match status" value="1"/>
</dbReference>
<dbReference type="RefSeq" id="WP_160959908.1">
    <property type="nucleotide sequence ID" value="NZ_WVUD01000009.1"/>
</dbReference>
<dbReference type="Proteomes" id="UP000482487">
    <property type="component" value="Unassembled WGS sequence"/>
</dbReference>
<sequence length="264" mass="29559">MTETIETAQHWFAAFVAAHPGATPLDASRVELKRRHCELVRDEALALAQSLDLTPRQITLAAVAGLCHDVGRFPQYQRYKTFSDPQSANHGLLGSRALVRRGGFLPGLTDRERALVRLAVVVHNRRSLPPVLAAGRDLQALVLAQIIRDADKLDILRIMIEHFNDPADKDDVVFLGLPDLPGQFNPAILDDIEAGRSSRYDYMHSATDFALLLLSWINDLAFPLTRELFFSRGHVQQLFAQLPDVPRLAAFKIRYYERFAPTGA</sequence>
<name>A0A7C9N064_9BACT</name>